<evidence type="ECO:0000313" key="4">
    <source>
        <dbReference type="EMBL" id="SDY65213.1"/>
    </source>
</evidence>
<keyword evidence="5" id="KW-1185">Reference proteome</keyword>
<dbReference type="PROSITE" id="PS51462">
    <property type="entry name" value="NUDIX"/>
    <property type="match status" value="1"/>
</dbReference>
<gene>
    <name evidence="4" type="ORF">SAMN05421684_0830</name>
</gene>
<dbReference type="SUPFAM" id="SSF55811">
    <property type="entry name" value="Nudix"/>
    <property type="match status" value="1"/>
</dbReference>
<dbReference type="EMBL" id="FNQB01000001">
    <property type="protein sequence ID" value="SDY65213.1"/>
    <property type="molecule type" value="Genomic_DNA"/>
</dbReference>
<dbReference type="AlphaFoldDB" id="A0A1H3LLG7"/>
<name>A0A1H3LLG7_9ACTN</name>
<evidence type="ECO:0000256" key="1">
    <source>
        <dbReference type="ARBA" id="ARBA00001946"/>
    </source>
</evidence>
<protein>
    <submittedName>
        <fullName evidence="4">ADP-ribose pyrophosphatase YjhB, NUDIX family</fullName>
    </submittedName>
</protein>
<dbReference type="PANTHER" id="PTHR43046">
    <property type="entry name" value="GDP-MANNOSE MANNOSYL HYDROLASE"/>
    <property type="match status" value="1"/>
</dbReference>
<sequence>MSRDLAESAALVSASAVMFDQDGRLLVVKARGEREWDIPGGHLAVGEDPVAACEREILEELGVAARVERLLAIDWAPLPDGRAKLLFVFSAELLEPVRASPRAQAELESAEYIAPNSALPMLAERVRKRVAAALDVLRGDGYAFLTDGSIPRYASRTIR</sequence>
<keyword evidence="2" id="KW-0378">Hydrolase</keyword>
<evidence type="ECO:0000259" key="3">
    <source>
        <dbReference type="PROSITE" id="PS51462"/>
    </source>
</evidence>
<dbReference type="PANTHER" id="PTHR43046:SF14">
    <property type="entry name" value="MUTT_NUDIX FAMILY PROTEIN"/>
    <property type="match status" value="1"/>
</dbReference>
<accession>A0A1H3LLG7</accession>
<dbReference type="PROSITE" id="PS00893">
    <property type="entry name" value="NUDIX_BOX"/>
    <property type="match status" value="1"/>
</dbReference>
<proteinExistence type="predicted"/>
<evidence type="ECO:0000256" key="2">
    <source>
        <dbReference type="ARBA" id="ARBA00022801"/>
    </source>
</evidence>
<dbReference type="Proteomes" id="UP000199632">
    <property type="component" value="Unassembled WGS sequence"/>
</dbReference>
<reference evidence="5" key="1">
    <citation type="submission" date="2016-10" db="EMBL/GenBank/DDBJ databases">
        <authorList>
            <person name="Varghese N."/>
            <person name="Submissions S."/>
        </authorList>
    </citation>
    <scope>NUCLEOTIDE SEQUENCE [LARGE SCALE GENOMIC DNA]</scope>
    <source>
        <strain evidence="5">DSM 44718</strain>
    </source>
</reference>
<dbReference type="InterPro" id="IPR000086">
    <property type="entry name" value="NUDIX_hydrolase_dom"/>
</dbReference>
<comment type="cofactor">
    <cofactor evidence="1">
        <name>Mg(2+)</name>
        <dbReference type="ChEBI" id="CHEBI:18420"/>
    </cofactor>
</comment>
<dbReference type="STRING" id="137265.SAMN05421684_0830"/>
<evidence type="ECO:0000313" key="5">
    <source>
        <dbReference type="Proteomes" id="UP000199632"/>
    </source>
</evidence>
<dbReference type="RefSeq" id="WP_090787339.1">
    <property type="nucleotide sequence ID" value="NZ_BOND01000015.1"/>
</dbReference>
<feature type="domain" description="Nudix hydrolase" evidence="3">
    <location>
        <begin position="2"/>
        <end position="135"/>
    </location>
</feature>
<dbReference type="Gene3D" id="3.90.79.10">
    <property type="entry name" value="Nucleoside Triphosphate Pyrophosphohydrolase"/>
    <property type="match status" value="1"/>
</dbReference>
<dbReference type="GO" id="GO:0016787">
    <property type="term" value="F:hydrolase activity"/>
    <property type="evidence" value="ECO:0007669"/>
    <property type="project" value="UniProtKB-KW"/>
</dbReference>
<dbReference type="InterPro" id="IPR020084">
    <property type="entry name" value="NUDIX_hydrolase_CS"/>
</dbReference>
<dbReference type="InterPro" id="IPR015797">
    <property type="entry name" value="NUDIX_hydrolase-like_dom_sf"/>
</dbReference>
<dbReference type="OrthoDB" id="21342at2"/>
<organism evidence="4 5">
    <name type="scientific">Asanoa ishikariensis</name>
    <dbReference type="NCBI Taxonomy" id="137265"/>
    <lineage>
        <taxon>Bacteria</taxon>
        <taxon>Bacillati</taxon>
        <taxon>Actinomycetota</taxon>
        <taxon>Actinomycetes</taxon>
        <taxon>Micromonosporales</taxon>
        <taxon>Micromonosporaceae</taxon>
        <taxon>Asanoa</taxon>
    </lineage>
</organism>
<dbReference type="Pfam" id="PF00293">
    <property type="entry name" value="NUDIX"/>
    <property type="match status" value="1"/>
</dbReference>